<name>A0A4Y2TCG6_ARAVE</name>
<feature type="region of interest" description="Disordered" evidence="1">
    <location>
        <begin position="1"/>
        <end position="25"/>
    </location>
</feature>
<protein>
    <submittedName>
        <fullName evidence="2">Uncharacterized protein</fullName>
    </submittedName>
</protein>
<organism evidence="2 3">
    <name type="scientific">Araneus ventricosus</name>
    <name type="common">Orbweaver spider</name>
    <name type="synonym">Epeira ventricosa</name>
    <dbReference type="NCBI Taxonomy" id="182803"/>
    <lineage>
        <taxon>Eukaryota</taxon>
        <taxon>Metazoa</taxon>
        <taxon>Ecdysozoa</taxon>
        <taxon>Arthropoda</taxon>
        <taxon>Chelicerata</taxon>
        <taxon>Arachnida</taxon>
        <taxon>Araneae</taxon>
        <taxon>Araneomorphae</taxon>
        <taxon>Entelegynae</taxon>
        <taxon>Araneoidea</taxon>
        <taxon>Araneidae</taxon>
        <taxon>Araneus</taxon>
    </lineage>
</organism>
<feature type="non-terminal residue" evidence="2">
    <location>
        <position position="1"/>
    </location>
</feature>
<sequence length="83" mass="9099">GSKFAETSRKKKQPEGTMVQDKPSPGAGFCGQILFLVVGKEGANEVLCSACMVRDFVSGRLIRHKKAEYRQVSPRDEVSALLE</sequence>
<evidence type="ECO:0000256" key="1">
    <source>
        <dbReference type="SAM" id="MobiDB-lite"/>
    </source>
</evidence>
<reference evidence="2 3" key="1">
    <citation type="journal article" date="2019" name="Sci. Rep.">
        <title>Orb-weaving spider Araneus ventricosus genome elucidates the spidroin gene catalogue.</title>
        <authorList>
            <person name="Kono N."/>
            <person name="Nakamura H."/>
            <person name="Ohtoshi R."/>
            <person name="Moran D.A.P."/>
            <person name="Shinohara A."/>
            <person name="Yoshida Y."/>
            <person name="Fujiwara M."/>
            <person name="Mori M."/>
            <person name="Tomita M."/>
            <person name="Arakawa K."/>
        </authorList>
    </citation>
    <scope>NUCLEOTIDE SEQUENCE [LARGE SCALE GENOMIC DNA]</scope>
</reference>
<dbReference type="EMBL" id="BGPR01027658">
    <property type="protein sequence ID" value="GBN98354.1"/>
    <property type="molecule type" value="Genomic_DNA"/>
</dbReference>
<gene>
    <name evidence="2" type="ORF">AVEN_173625_1</name>
</gene>
<evidence type="ECO:0000313" key="3">
    <source>
        <dbReference type="Proteomes" id="UP000499080"/>
    </source>
</evidence>
<comment type="caution">
    <text evidence="2">The sequence shown here is derived from an EMBL/GenBank/DDBJ whole genome shotgun (WGS) entry which is preliminary data.</text>
</comment>
<dbReference type="AlphaFoldDB" id="A0A4Y2TCG6"/>
<dbReference type="Proteomes" id="UP000499080">
    <property type="component" value="Unassembled WGS sequence"/>
</dbReference>
<accession>A0A4Y2TCG6</accession>
<evidence type="ECO:0000313" key="2">
    <source>
        <dbReference type="EMBL" id="GBN98354.1"/>
    </source>
</evidence>
<proteinExistence type="predicted"/>
<keyword evidence="3" id="KW-1185">Reference proteome</keyword>